<keyword evidence="3" id="KW-1185">Reference proteome</keyword>
<dbReference type="InterPro" id="IPR001173">
    <property type="entry name" value="Glyco_trans_2-like"/>
</dbReference>
<proteinExistence type="predicted"/>
<dbReference type="InterPro" id="IPR029044">
    <property type="entry name" value="Nucleotide-diphossugar_trans"/>
</dbReference>
<comment type="caution">
    <text evidence="2">The sequence shown here is derived from an EMBL/GenBank/DDBJ whole genome shotgun (WGS) entry which is preliminary data.</text>
</comment>
<gene>
    <name evidence="2" type="ORF">HCZ30_14490</name>
</gene>
<dbReference type="SUPFAM" id="SSF53448">
    <property type="entry name" value="Nucleotide-diphospho-sugar transferases"/>
    <property type="match status" value="1"/>
</dbReference>
<dbReference type="CDD" id="cd00761">
    <property type="entry name" value="Glyco_tranf_GTA_type"/>
    <property type="match status" value="1"/>
</dbReference>
<dbReference type="InterPro" id="IPR050834">
    <property type="entry name" value="Glycosyltransf_2"/>
</dbReference>
<dbReference type="Proteomes" id="UP000709466">
    <property type="component" value="Unassembled WGS sequence"/>
</dbReference>
<evidence type="ECO:0000313" key="3">
    <source>
        <dbReference type="Proteomes" id="UP000709466"/>
    </source>
</evidence>
<dbReference type="PANTHER" id="PTHR43685:SF2">
    <property type="entry name" value="GLYCOSYLTRANSFERASE 2-LIKE DOMAIN-CONTAINING PROTEIN"/>
    <property type="match status" value="1"/>
</dbReference>
<dbReference type="PANTHER" id="PTHR43685">
    <property type="entry name" value="GLYCOSYLTRANSFERASE"/>
    <property type="match status" value="1"/>
</dbReference>
<dbReference type="Pfam" id="PF00535">
    <property type="entry name" value="Glycos_transf_2"/>
    <property type="match status" value="1"/>
</dbReference>
<reference evidence="2 3" key="1">
    <citation type="submission" date="2020-03" db="EMBL/GenBank/DDBJ databases">
        <title>Bacterial isolates of synthetic phycosphere.</title>
        <authorList>
            <person name="Fu H."/>
            <person name="Moran M.A."/>
        </authorList>
    </citation>
    <scope>NUCLEOTIDE SEQUENCE [LARGE SCALE GENOMIC DNA]</scope>
    <source>
        <strain evidence="2 3">HF1</strain>
    </source>
</reference>
<organism evidence="2 3">
    <name type="scientific">Marivivens donghaensis</name>
    <dbReference type="NCBI Taxonomy" id="1699413"/>
    <lineage>
        <taxon>Bacteria</taxon>
        <taxon>Pseudomonadati</taxon>
        <taxon>Pseudomonadota</taxon>
        <taxon>Alphaproteobacteria</taxon>
        <taxon>Rhodobacterales</taxon>
        <taxon>Paracoccaceae</taxon>
        <taxon>Marivivens group</taxon>
        <taxon>Marivivens</taxon>
    </lineage>
</organism>
<dbReference type="RefSeq" id="WP_167639025.1">
    <property type="nucleotide sequence ID" value="NZ_JAATOP010000012.1"/>
</dbReference>
<dbReference type="Gene3D" id="3.90.550.10">
    <property type="entry name" value="Spore Coat Polysaccharide Biosynthesis Protein SpsA, Chain A"/>
    <property type="match status" value="1"/>
</dbReference>
<feature type="domain" description="Glycosyltransferase 2-like" evidence="1">
    <location>
        <begin position="6"/>
        <end position="119"/>
    </location>
</feature>
<evidence type="ECO:0000313" key="2">
    <source>
        <dbReference type="EMBL" id="NIY73639.1"/>
    </source>
</evidence>
<dbReference type="EMBL" id="JAATOP010000012">
    <property type="protein sequence ID" value="NIY73639.1"/>
    <property type="molecule type" value="Genomic_DNA"/>
</dbReference>
<evidence type="ECO:0000259" key="1">
    <source>
        <dbReference type="Pfam" id="PF00535"/>
    </source>
</evidence>
<name>A0ABX0W0M4_9RHOB</name>
<accession>A0ABX0W0M4</accession>
<sequence length="328" mass="37377">MPKLTCITTVYNDGPLLFTAINSVLGQSFTDFEYLIVNDGSDAETTQLLSQIDDPRVRIIWQSNDGLSSARNTALRHAKGEYVTFLDADDSRPDWSFAAIVELLQLHNPDVLFCRGVLQGQRGNPHPFFDDQHFDKLFEKNENGVFNRSDANAEEVWSLAQLIEPQSANKVIRTELLRSFGIGFPDTHFFEDVYFHTLVLAAAEKIAISDFPAFTYYKRYARSQITSTAGLRRYDVIAVSRLTLDHAARVRWMDAPLYRSAVFSSCMKLIEWCEHNVGYPYKKQYLEAATSMTLLLDKTYREFKREDLLALGVRVPGVNYARDMAALL</sequence>
<protein>
    <submittedName>
        <fullName evidence="2">Glycosyltransferase family 2 protein</fullName>
    </submittedName>
</protein>